<organism evidence="2 3">
    <name type="scientific">Coccomyxa viridis</name>
    <dbReference type="NCBI Taxonomy" id="1274662"/>
    <lineage>
        <taxon>Eukaryota</taxon>
        <taxon>Viridiplantae</taxon>
        <taxon>Chlorophyta</taxon>
        <taxon>core chlorophytes</taxon>
        <taxon>Trebouxiophyceae</taxon>
        <taxon>Trebouxiophyceae incertae sedis</taxon>
        <taxon>Coccomyxaceae</taxon>
        <taxon>Coccomyxa</taxon>
    </lineage>
</organism>
<accession>A0AAV1I9M2</accession>
<dbReference type="Proteomes" id="UP001314263">
    <property type="component" value="Unassembled WGS sequence"/>
</dbReference>
<protein>
    <submittedName>
        <fullName evidence="2">Uncharacterized protein</fullName>
    </submittedName>
</protein>
<sequence>MASMPFSTSHTMDSLKYIDAQLVALELDEEENNLVRAHRLQSLELRQKRMSQLGPMPSTHPEIWNWEKQKTEAEAEIKLALETTLLSVPGLEAAWSKHLEIDKMKKMRADIISSVTNALQAPSGQEAPATSAPASSGSQWDFAIPQMPANWDASAHIQHMQQQHEAQHQRQQAEEQAQHDDGKTVHYVQGLAGAHPGDVSHIQQVINAPPGVPIKLCRRCNQHKPLTDFYRSKANADGYDGRCKACDAIQCAERRRKKARVEEPTVPGKECRRCNVFKAATEFYRNKTNPDGLYNNCKACFAADAWSRRQRMAPLEQRTVPAKVCKRCGLTKSASEFYRNKLMSDGLYSHCKACYSQAAEERSAGRVPAETKECRRCHETKGKADFYHSKMTADGLQSYCKQCYSVASAQRRSRTTDGGLAQGSGEDGQQSVMHLENGVPVYQDMGMNMQEMLPPTQDLSHAAMQAEHLAGIDQQHHHLAQQHALGHHDPTILAAHHQALAAAQDSSQHLPPEALDTSHAQYTAQGIPGAEHLNLHALQQHALPSEITLNLQGPSEA</sequence>
<evidence type="ECO:0000256" key="1">
    <source>
        <dbReference type="SAM" id="MobiDB-lite"/>
    </source>
</evidence>
<gene>
    <name evidence="2" type="ORF">CVIRNUC_006581</name>
</gene>
<feature type="region of interest" description="Disordered" evidence="1">
    <location>
        <begin position="119"/>
        <end position="142"/>
    </location>
</feature>
<comment type="caution">
    <text evidence="2">The sequence shown here is derived from an EMBL/GenBank/DDBJ whole genome shotgun (WGS) entry which is preliminary data.</text>
</comment>
<keyword evidence="3" id="KW-1185">Reference proteome</keyword>
<proteinExistence type="predicted"/>
<name>A0AAV1I9M2_9CHLO</name>
<dbReference type="AlphaFoldDB" id="A0AAV1I9M2"/>
<feature type="compositionally biased region" description="Basic and acidic residues" evidence="1">
    <location>
        <begin position="165"/>
        <end position="182"/>
    </location>
</feature>
<feature type="region of interest" description="Disordered" evidence="1">
    <location>
        <begin position="156"/>
        <end position="182"/>
    </location>
</feature>
<evidence type="ECO:0000313" key="2">
    <source>
        <dbReference type="EMBL" id="CAK0783382.1"/>
    </source>
</evidence>
<evidence type="ECO:0000313" key="3">
    <source>
        <dbReference type="Proteomes" id="UP001314263"/>
    </source>
</evidence>
<feature type="compositionally biased region" description="Low complexity" evidence="1">
    <location>
        <begin position="127"/>
        <end position="138"/>
    </location>
</feature>
<dbReference type="EMBL" id="CAUYUE010000008">
    <property type="protein sequence ID" value="CAK0783382.1"/>
    <property type="molecule type" value="Genomic_DNA"/>
</dbReference>
<reference evidence="2 3" key="1">
    <citation type="submission" date="2023-10" db="EMBL/GenBank/DDBJ databases">
        <authorList>
            <person name="Maclean D."/>
            <person name="Macfadyen A."/>
        </authorList>
    </citation>
    <scope>NUCLEOTIDE SEQUENCE [LARGE SCALE GENOMIC DNA]</scope>
</reference>